<reference evidence="8 9" key="1">
    <citation type="submission" date="2019-08" db="EMBL/GenBank/DDBJ databases">
        <title>A chromosome-level genome assembly, high-density linkage maps, and genome scans reveal the genomic architecture of hybrid incompatibilities underlying speciation via character displacement in darters (Percidae: Etheostominae).</title>
        <authorList>
            <person name="Moran R.L."/>
            <person name="Catchen J.M."/>
            <person name="Fuller R.C."/>
        </authorList>
    </citation>
    <scope>NUCLEOTIDE SEQUENCE [LARGE SCALE GENOMIC DNA]</scope>
    <source>
        <strain evidence="8">EspeVRDwgs_2016</strain>
        <tissue evidence="8">Muscle</tissue>
    </source>
</reference>
<evidence type="ECO:0000313" key="9">
    <source>
        <dbReference type="Proteomes" id="UP000327493"/>
    </source>
</evidence>
<name>A0A5J5D3W1_9PERO</name>
<keyword evidence="2" id="KW-0812">Transmembrane</keyword>
<dbReference type="GO" id="GO:0005615">
    <property type="term" value="C:extracellular space"/>
    <property type="evidence" value="ECO:0007669"/>
    <property type="project" value="TreeGrafter"/>
</dbReference>
<evidence type="ECO:0000256" key="3">
    <source>
        <dbReference type="ARBA" id="ARBA00022989"/>
    </source>
</evidence>
<evidence type="ECO:0000256" key="4">
    <source>
        <dbReference type="ARBA" id="ARBA00023136"/>
    </source>
</evidence>
<organism evidence="8 9">
    <name type="scientific">Etheostoma spectabile</name>
    <name type="common">orangethroat darter</name>
    <dbReference type="NCBI Taxonomy" id="54343"/>
    <lineage>
        <taxon>Eukaryota</taxon>
        <taxon>Metazoa</taxon>
        <taxon>Chordata</taxon>
        <taxon>Craniata</taxon>
        <taxon>Vertebrata</taxon>
        <taxon>Euteleostomi</taxon>
        <taxon>Actinopterygii</taxon>
        <taxon>Neopterygii</taxon>
        <taxon>Teleostei</taxon>
        <taxon>Neoteleostei</taxon>
        <taxon>Acanthomorphata</taxon>
        <taxon>Eupercaria</taxon>
        <taxon>Perciformes</taxon>
        <taxon>Percoidei</taxon>
        <taxon>Percidae</taxon>
        <taxon>Etheostomatinae</taxon>
        <taxon>Etheostoma</taxon>
    </lineage>
</organism>
<protein>
    <recommendedName>
        <fullName evidence="5">Protein FAM151A</fullName>
    </recommendedName>
</protein>
<evidence type="ECO:0000256" key="6">
    <source>
        <dbReference type="ARBA" id="ARBA00044953"/>
    </source>
</evidence>
<keyword evidence="9" id="KW-1185">Reference proteome</keyword>
<dbReference type="Pfam" id="PF10223">
    <property type="entry name" value="Menorin_N"/>
    <property type="match status" value="1"/>
</dbReference>
<evidence type="ECO:0000256" key="5">
    <source>
        <dbReference type="ARBA" id="ARBA00044104"/>
    </source>
</evidence>
<comment type="caution">
    <text evidence="8">The sequence shown here is derived from an EMBL/GenBank/DDBJ whole genome shotgun (WGS) entry which is preliminary data.</text>
</comment>
<dbReference type="Proteomes" id="UP000327493">
    <property type="component" value="Chromosome 12"/>
</dbReference>
<evidence type="ECO:0000259" key="7">
    <source>
        <dbReference type="Pfam" id="PF10223"/>
    </source>
</evidence>
<dbReference type="GO" id="GO:0016020">
    <property type="term" value="C:membrane"/>
    <property type="evidence" value="ECO:0007669"/>
    <property type="project" value="UniProtKB-SubCell"/>
</dbReference>
<feature type="non-terminal residue" evidence="8">
    <location>
        <position position="296"/>
    </location>
</feature>
<dbReference type="InterPro" id="IPR019356">
    <property type="entry name" value="Menorin_dom"/>
</dbReference>
<feature type="domain" description="Menorin-like" evidence="7">
    <location>
        <begin position="15"/>
        <end position="251"/>
    </location>
</feature>
<evidence type="ECO:0000256" key="2">
    <source>
        <dbReference type="ARBA" id="ARBA00022692"/>
    </source>
</evidence>
<keyword evidence="3" id="KW-1133">Transmembrane helix</keyword>
<keyword evidence="4" id="KW-0472">Membrane</keyword>
<dbReference type="AlphaFoldDB" id="A0A5J5D3W1"/>
<proteinExistence type="inferred from homology"/>
<gene>
    <name evidence="8" type="ORF">FQN60_016432</name>
</gene>
<dbReference type="PANTHER" id="PTHR21184:SF4">
    <property type="entry name" value="PROTEIN FAM151A"/>
    <property type="match status" value="1"/>
</dbReference>
<evidence type="ECO:0000256" key="1">
    <source>
        <dbReference type="ARBA" id="ARBA00004167"/>
    </source>
</evidence>
<comment type="subcellular location">
    <subcellularLocation>
        <location evidence="1">Membrane</location>
        <topology evidence="1">Single-pass membrane protein</topology>
    </subcellularLocation>
</comment>
<evidence type="ECO:0000313" key="8">
    <source>
        <dbReference type="EMBL" id="KAA8587570.1"/>
    </source>
</evidence>
<comment type="similarity">
    <text evidence="6">Belongs to the menorin family.</text>
</comment>
<dbReference type="EMBL" id="VOFY01000012">
    <property type="protein sequence ID" value="KAA8587570.1"/>
    <property type="molecule type" value="Genomic_DNA"/>
</dbReference>
<sequence length="296" mass="33522">MLDFLVQSGEISEPDGLLATWFHRANSKEDMNKALTSDAMILEADITVHGYGTPSEKPIPIMAHPPEIYSDNTLDQWLDAVLASRKGIKLDFKSLESVGLSLDLLRQKNISRGINRPVWLNADILKGPNIPDFLPPVNGTGFLRLIQEKFPDATLSPGWKVAYSPPLFNATYTRSMVEDMYAMVKDVPQKVTFPVHALLVRSGWQHLSWLLSQSPRLTLWQGSIRPNINDLLFVRENSHPTRVYYDIYEPTLAEFKQAAKQQGLLRRFYPGGDLMDFLYPIHNPDFLSAATQRNSL</sequence>
<accession>A0A5J5D3W1</accession>
<dbReference type="PANTHER" id="PTHR21184">
    <property type="entry name" value="MENORIN (DENDRITIC BRANCHING PROTEIN)"/>
    <property type="match status" value="1"/>
</dbReference>